<keyword evidence="1" id="KW-0614">Plasmid</keyword>
<dbReference type="HOGENOM" id="CLU_1884989_0_0_6"/>
<name>A0A0U1QTM8_YERP3</name>
<accession>A0A0U1QTM8</accession>
<dbReference type="RefSeq" id="WP_011988581.1">
    <property type="nucleotide sequence ID" value="NC_009705.1"/>
</dbReference>
<dbReference type="EMBL" id="CP000719">
    <property type="protein sequence ID" value="ABS45737.1"/>
    <property type="molecule type" value="Genomic_DNA"/>
</dbReference>
<sequence>MITSQFGNEIRNKVRTLIGHVPECNNDDIREDGVFEFGTQWSIQQSDLSEKIQASFSDFDDNIEISLHQFAVEKSINIIYIGMLLDFDAENNVEIKIHSDVISEANFTLMLTKDNADKELTRVLGFYTNILQPQD</sequence>
<geneLocation type="plasmid" evidence="2">
    <name>plasmid_153kb</name>
</geneLocation>
<evidence type="ECO:0000313" key="2">
    <source>
        <dbReference type="Proteomes" id="UP000002412"/>
    </source>
</evidence>
<dbReference type="AlphaFoldDB" id="A0A0U1QTM8"/>
<dbReference type="Proteomes" id="UP000002412">
    <property type="component" value="Plasmid p_153kb"/>
</dbReference>
<proteinExistence type="predicted"/>
<dbReference type="KEGG" id="ypi:YpsIP31758_B0030"/>
<evidence type="ECO:0000313" key="1">
    <source>
        <dbReference type="EMBL" id="ABS45737.1"/>
    </source>
</evidence>
<gene>
    <name evidence="1" type="ordered locus">YpsIP31758_B0030</name>
</gene>
<protein>
    <submittedName>
        <fullName evidence="1">Uncharacterized protein</fullName>
    </submittedName>
</protein>
<reference evidence="1 2" key="1">
    <citation type="journal article" date="2007" name="PLoS Genet.">
        <title>The complete genome sequence of Yersinia pseudotuberculosis IP31758, the causative agent of Far East scarlet-like fever.</title>
        <authorList>
            <person name="Eppinger M."/>
            <person name="Rosovitz M.J."/>
            <person name="Fricke W.F."/>
            <person name="Rasko D.A."/>
            <person name="Kokorina G."/>
            <person name="Fayolle C."/>
            <person name="Lindler L.E."/>
            <person name="Carniel E."/>
            <person name="Ravel J."/>
        </authorList>
    </citation>
    <scope>NUCLEOTIDE SEQUENCE [LARGE SCALE GENOMIC DNA]</scope>
    <source>
        <strain evidence="1 2">IP 31758</strain>
        <plasmid evidence="2">Plasmid plasmid_153kb</plasmid>
    </source>
</reference>
<organism evidence="1 2">
    <name type="scientific">Yersinia pseudotuberculosis serotype O:1b (strain IP 31758)</name>
    <dbReference type="NCBI Taxonomy" id="349747"/>
    <lineage>
        <taxon>Bacteria</taxon>
        <taxon>Pseudomonadati</taxon>
        <taxon>Pseudomonadota</taxon>
        <taxon>Gammaproteobacteria</taxon>
        <taxon>Enterobacterales</taxon>
        <taxon>Yersiniaceae</taxon>
        <taxon>Yersinia</taxon>
    </lineage>
</organism>